<comment type="caution">
    <text evidence="2">The sequence shown here is derived from an EMBL/GenBank/DDBJ whole genome shotgun (WGS) entry which is preliminary data.</text>
</comment>
<reference evidence="2 3" key="1">
    <citation type="submission" date="2024-09" db="EMBL/GenBank/DDBJ databases">
        <authorList>
            <person name="Sun Q."/>
            <person name="Mori K."/>
        </authorList>
    </citation>
    <scope>NUCLEOTIDE SEQUENCE [LARGE SCALE GENOMIC DNA]</scope>
    <source>
        <strain evidence="2 3">CICC 10874</strain>
    </source>
</reference>
<proteinExistence type="predicted"/>
<keyword evidence="3" id="KW-1185">Reference proteome</keyword>
<keyword evidence="1" id="KW-0472">Membrane</keyword>
<accession>A0ABV6RGG2</accession>
<feature type="transmembrane region" description="Helical" evidence="1">
    <location>
        <begin position="38"/>
        <end position="69"/>
    </location>
</feature>
<organism evidence="2 3">
    <name type="scientific">Brachybacterium hainanense</name>
    <dbReference type="NCBI Taxonomy" id="1541174"/>
    <lineage>
        <taxon>Bacteria</taxon>
        <taxon>Bacillati</taxon>
        <taxon>Actinomycetota</taxon>
        <taxon>Actinomycetes</taxon>
        <taxon>Micrococcales</taxon>
        <taxon>Dermabacteraceae</taxon>
        <taxon>Brachybacterium</taxon>
    </lineage>
</organism>
<evidence type="ECO:0000256" key="1">
    <source>
        <dbReference type="SAM" id="Phobius"/>
    </source>
</evidence>
<evidence type="ECO:0000313" key="3">
    <source>
        <dbReference type="Proteomes" id="UP001589793"/>
    </source>
</evidence>
<dbReference type="EMBL" id="JBHLSV010000017">
    <property type="protein sequence ID" value="MFC0674983.1"/>
    <property type="molecule type" value="Genomic_DNA"/>
</dbReference>
<sequence length="84" mass="9307">MVLKVLALTLIVLLLALRLLRGRFGSALLGVSETVLDLTYVGLLAITLGVSIWAEQWLLVVVCGVLLVLRGIEELRRRGRERRA</sequence>
<keyword evidence="1" id="KW-0812">Transmembrane</keyword>
<protein>
    <submittedName>
        <fullName evidence="2">Uncharacterized protein</fullName>
    </submittedName>
</protein>
<dbReference type="RefSeq" id="WP_376981581.1">
    <property type="nucleotide sequence ID" value="NZ_JBHLSV010000017.1"/>
</dbReference>
<keyword evidence="1" id="KW-1133">Transmembrane helix</keyword>
<dbReference type="Proteomes" id="UP001589793">
    <property type="component" value="Unassembled WGS sequence"/>
</dbReference>
<evidence type="ECO:0000313" key="2">
    <source>
        <dbReference type="EMBL" id="MFC0674983.1"/>
    </source>
</evidence>
<gene>
    <name evidence="2" type="ORF">ACFFF6_13535</name>
</gene>
<name>A0ABV6RGG2_9MICO</name>